<reference evidence="3 4" key="1">
    <citation type="submission" date="2024-02" db="EMBL/GenBank/DDBJ databases">
        <title>First draft genome assembly of two strains of Seiridium cardinale.</title>
        <authorList>
            <person name="Emiliani G."/>
            <person name="Scali E."/>
        </authorList>
    </citation>
    <scope>NUCLEOTIDE SEQUENCE [LARGE SCALE GENOMIC DNA]</scope>
    <source>
        <strain evidence="3 4">BM-138-000479</strain>
    </source>
</reference>
<dbReference type="InterPro" id="IPR003959">
    <property type="entry name" value="ATPase_AAA_core"/>
</dbReference>
<feature type="compositionally biased region" description="Basic and acidic residues" evidence="1">
    <location>
        <begin position="438"/>
        <end position="447"/>
    </location>
</feature>
<gene>
    <name evidence="3" type="ORF">SCAR479_02100</name>
</gene>
<organism evidence="3 4">
    <name type="scientific">Seiridium cardinale</name>
    <dbReference type="NCBI Taxonomy" id="138064"/>
    <lineage>
        <taxon>Eukaryota</taxon>
        <taxon>Fungi</taxon>
        <taxon>Dikarya</taxon>
        <taxon>Ascomycota</taxon>
        <taxon>Pezizomycotina</taxon>
        <taxon>Sordariomycetes</taxon>
        <taxon>Xylariomycetidae</taxon>
        <taxon>Amphisphaeriales</taxon>
        <taxon>Sporocadaceae</taxon>
        <taxon>Seiridium</taxon>
    </lineage>
</organism>
<dbReference type="InterPro" id="IPR050168">
    <property type="entry name" value="AAA_ATPase_domain"/>
</dbReference>
<dbReference type="Gene3D" id="3.40.50.300">
    <property type="entry name" value="P-loop containing nucleotide triphosphate hydrolases"/>
    <property type="match status" value="1"/>
</dbReference>
<name>A0ABR2Y4B5_9PEZI</name>
<evidence type="ECO:0000313" key="3">
    <source>
        <dbReference type="EMBL" id="KAK9780914.1"/>
    </source>
</evidence>
<dbReference type="EMBL" id="JARVKM010000005">
    <property type="protein sequence ID" value="KAK9780914.1"/>
    <property type="molecule type" value="Genomic_DNA"/>
</dbReference>
<accession>A0ABR2Y4B5</accession>
<dbReference type="Gene3D" id="1.10.8.60">
    <property type="match status" value="1"/>
</dbReference>
<evidence type="ECO:0000256" key="1">
    <source>
        <dbReference type="SAM" id="MobiDB-lite"/>
    </source>
</evidence>
<proteinExistence type="predicted"/>
<dbReference type="Pfam" id="PF00004">
    <property type="entry name" value="AAA"/>
    <property type="match status" value="1"/>
</dbReference>
<keyword evidence="4" id="KW-1185">Reference proteome</keyword>
<feature type="domain" description="ATPase AAA-type core" evidence="2">
    <location>
        <begin position="224"/>
        <end position="345"/>
    </location>
</feature>
<evidence type="ECO:0000313" key="4">
    <source>
        <dbReference type="Proteomes" id="UP001465668"/>
    </source>
</evidence>
<dbReference type="Proteomes" id="UP001465668">
    <property type="component" value="Unassembled WGS sequence"/>
</dbReference>
<comment type="caution">
    <text evidence="3">The sequence shown here is derived from an EMBL/GenBank/DDBJ whole genome shotgun (WGS) entry which is preliminary data.</text>
</comment>
<feature type="region of interest" description="Disordered" evidence="1">
    <location>
        <begin position="407"/>
        <end position="453"/>
    </location>
</feature>
<sequence>MESSSHEQSFAAWKDHKGFQRVDTDFVTLEILRKTHPNHHVTRTDPSKCDLIAFARAGHATANQQVEDGYDATRAYEAPATRLEAATGKPEDVVSFGRWCYQWESYEFVLYEILYCDTFSRPTRLFYILAHNAPELVHDGHHEQTDALLVASGEWTKELHEEIWVFDNSQWTKNKQLWKSVQDASWDDVILDPVMKSKLIRDVQGFFDSQEMYQNFRVPWKRGVILHGVPGNGKTISIKALINSLASRPHPVHSLYVKSLDACSGPKWSLQQIFRNARRMAPCLLIFEDLDSLVTDETRSYFLNEVDGLESNDGILMVGSTNHIDRLDPSVTKRPSRFDRKYHFQIPGEDERVAYSRYWRQKFEGSEMVDFPDATCPIIAKLTEGYSFAYLKELFVTSLLLLARGGSSEDADEAERSDMTSTSDAVMVGRDSAVNESTSDHSEKSQDESNSSLVSVKALPEVEIPKSLQGNELLGIIKSQAKLLLDEMEHAGSEAAKKPVNRAGRPGRAAFAPQVFISDSV</sequence>
<dbReference type="PANTHER" id="PTHR23077">
    <property type="entry name" value="AAA-FAMILY ATPASE"/>
    <property type="match status" value="1"/>
</dbReference>
<dbReference type="PANTHER" id="PTHR23077:SF132">
    <property type="entry name" value="ATP-DEPENDENT ZN PROTEASE"/>
    <property type="match status" value="1"/>
</dbReference>
<dbReference type="SUPFAM" id="SSF52540">
    <property type="entry name" value="P-loop containing nucleoside triphosphate hydrolases"/>
    <property type="match status" value="1"/>
</dbReference>
<evidence type="ECO:0000259" key="2">
    <source>
        <dbReference type="Pfam" id="PF00004"/>
    </source>
</evidence>
<dbReference type="CDD" id="cd19481">
    <property type="entry name" value="RecA-like_protease"/>
    <property type="match status" value="1"/>
</dbReference>
<dbReference type="InterPro" id="IPR027417">
    <property type="entry name" value="P-loop_NTPase"/>
</dbReference>
<protein>
    <submittedName>
        <fullName evidence="3">AAA+ ATPase domain-containing protein</fullName>
    </submittedName>
</protein>